<organism evidence="2 3">
    <name type="scientific">Aquipluma nitroreducens</name>
    <dbReference type="NCBI Taxonomy" id="2010828"/>
    <lineage>
        <taxon>Bacteria</taxon>
        <taxon>Pseudomonadati</taxon>
        <taxon>Bacteroidota</taxon>
        <taxon>Bacteroidia</taxon>
        <taxon>Marinilabiliales</taxon>
        <taxon>Prolixibacteraceae</taxon>
        <taxon>Aquipluma</taxon>
    </lineage>
</organism>
<evidence type="ECO:0000313" key="2">
    <source>
        <dbReference type="EMBL" id="BBE15878.1"/>
    </source>
</evidence>
<dbReference type="Pfam" id="PF13619">
    <property type="entry name" value="KTSC"/>
    <property type="match status" value="1"/>
</dbReference>
<dbReference type="InterPro" id="IPR001623">
    <property type="entry name" value="DnaJ_domain"/>
</dbReference>
<dbReference type="EMBL" id="AP018694">
    <property type="protein sequence ID" value="BBE15878.1"/>
    <property type="molecule type" value="Genomic_DNA"/>
</dbReference>
<dbReference type="PROSITE" id="PS50076">
    <property type="entry name" value="DNAJ_2"/>
    <property type="match status" value="1"/>
</dbReference>
<proteinExistence type="predicted"/>
<dbReference type="SUPFAM" id="SSF46565">
    <property type="entry name" value="Chaperone J-domain"/>
    <property type="match status" value="1"/>
</dbReference>
<evidence type="ECO:0000259" key="1">
    <source>
        <dbReference type="PROSITE" id="PS50076"/>
    </source>
</evidence>
<dbReference type="Pfam" id="PF00226">
    <property type="entry name" value="DnaJ"/>
    <property type="match status" value="1"/>
</dbReference>
<dbReference type="AlphaFoldDB" id="A0A5K7S2K6"/>
<reference evidence="2" key="1">
    <citation type="journal article" date="2020" name="Int. J. Syst. Evol. Microbiol.">
        <title>Aquipluma nitroreducens gen. nov. sp. nov., a novel facultatively anaerobic bacterium isolated from a freshwater lake.</title>
        <authorList>
            <person name="Watanabe M."/>
            <person name="Kojima H."/>
            <person name="Fukui M."/>
        </authorList>
    </citation>
    <scope>NUCLEOTIDE SEQUENCE</scope>
    <source>
        <strain evidence="2">MeG22</strain>
    </source>
</reference>
<dbReference type="InterPro" id="IPR025309">
    <property type="entry name" value="KTSC_dom"/>
</dbReference>
<dbReference type="KEGG" id="anf:AQPE_0014"/>
<sequence length="171" mass="19986">MLKKPGNDTQGFVKDQKIKKEASMKRINEYKKLFNVEADTDLKTLKSTYRNLVKEWHPDKFQEEEMAKEAELKSRQIIDAYHFLVSIAPETIAANLEEYNTITSESNIADFKHKGLLLEVTFLDGTTYEYFGVPKSVYIKLVNSDKQLRFAKRNIFNSYLYRKSKRSLEVA</sequence>
<protein>
    <recommendedName>
        <fullName evidence="1">J domain-containing protein</fullName>
    </recommendedName>
</protein>
<dbReference type="SMART" id="SM00271">
    <property type="entry name" value="DnaJ"/>
    <property type="match status" value="1"/>
</dbReference>
<feature type="domain" description="J" evidence="1">
    <location>
        <begin position="29"/>
        <end position="103"/>
    </location>
</feature>
<dbReference type="Proteomes" id="UP001193389">
    <property type="component" value="Chromosome"/>
</dbReference>
<name>A0A5K7S2K6_9BACT</name>
<dbReference type="CDD" id="cd06257">
    <property type="entry name" value="DnaJ"/>
    <property type="match status" value="1"/>
</dbReference>
<dbReference type="InterPro" id="IPR036869">
    <property type="entry name" value="J_dom_sf"/>
</dbReference>
<keyword evidence="3" id="KW-1185">Reference proteome</keyword>
<dbReference type="Gene3D" id="1.10.287.110">
    <property type="entry name" value="DnaJ domain"/>
    <property type="match status" value="1"/>
</dbReference>
<evidence type="ECO:0000313" key="3">
    <source>
        <dbReference type="Proteomes" id="UP001193389"/>
    </source>
</evidence>
<accession>A0A5K7S2K6</accession>
<gene>
    <name evidence="2" type="ORF">AQPE_0014</name>
</gene>